<protein>
    <submittedName>
        <fullName evidence="1">Uncharacterized protein</fullName>
    </submittedName>
</protein>
<dbReference type="Proteomes" id="UP001595882">
    <property type="component" value="Unassembled WGS sequence"/>
</dbReference>
<evidence type="ECO:0000313" key="2">
    <source>
        <dbReference type="Proteomes" id="UP001595882"/>
    </source>
</evidence>
<proteinExistence type="predicted"/>
<organism evidence="1 2">
    <name type="scientific">Gracilibacillus xinjiangensis</name>
    <dbReference type="NCBI Taxonomy" id="1193282"/>
    <lineage>
        <taxon>Bacteria</taxon>
        <taxon>Bacillati</taxon>
        <taxon>Bacillota</taxon>
        <taxon>Bacilli</taxon>
        <taxon>Bacillales</taxon>
        <taxon>Bacillaceae</taxon>
        <taxon>Gracilibacillus</taxon>
    </lineage>
</organism>
<evidence type="ECO:0000313" key="1">
    <source>
        <dbReference type="EMBL" id="MFC4403905.1"/>
    </source>
</evidence>
<reference evidence="2" key="1">
    <citation type="journal article" date="2019" name="Int. J. Syst. Evol. Microbiol.">
        <title>The Global Catalogue of Microorganisms (GCM) 10K type strain sequencing project: providing services to taxonomists for standard genome sequencing and annotation.</title>
        <authorList>
            <consortium name="The Broad Institute Genomics Platform"/>
            <consortium name="The Broad Institute Genome Sequencing Center for Infectious Disease"/>
            <person name="Wu L."/>
            <person name="Ma J."/>
        </authorList>
    </citation>
    <scope>NUCLEOTIDE SEQUENCE [LARGE SCALE GENOMIC DNA]</scope>
    <source>
        <strain evidence="2">CCUG 37865</strain>
    </source>
</reference>
<gene>
    <name evidence="1" type="ORF">ACFOY7_12580</name>
</gene>
<dbReference type="RefSeq" id="WP_390252444.1">
    <property type="nucleotide sequence ID" value="NZ_JBHSDT010000008.1"/>
</dbReference>
<comment type="caution">
    <text evidence="1">The sequence shown here is derived from an EMBL/GenBank/DDBJ whole genome shotgun (WGS) entry which is preliminary data.</text>
</comment>
<name>A0ABV8WVZ7_9BACI</name>
<accession>A0ABV8WVZ7</accession>
<dbReference type="EMBL" id="JBHSDT010000008">
    <property type="protein sequence ID" value="MFC4403905.1"/>
    <property type="molecule type" value="Genomic_DNA"/>
</dbReference>
<keyword evidence="2" id="KW-1185">Reference proteome</keyword>
<sequence>MKKSNMEELAQQLIANYMMDYQKQIGKSEGEANGSFVFLDHQTLQMILTYMFAQMGQAQSVTYDTAELESKMDHVMVQQKKQLEEIILALEGKV</sequence>